<dbReference type="Gene3D" id="3.30.160.60">
    <property type="entry name" value="Classic Zinc Finger"/>
    <property type="match status" value="2"/>
</dbReference>
<protein>
    <recommendedName>
        <fullName evidence="8">Zinc finger and BTB domain-containing protein 2</fullName>
    </recommendedName>
</protein>
<dbReference type="InterPro" id="IPR011333">
    <property type="entry name" value="SKP1/BTB/POZ_sf"/>
</dbReference>
<feature type="domain" description="BTB" evidence="4">
    <location>
        <begin position="294"/>
        <end position="359"/>
    </location>
</feature>
<dbReference type="InterPro" id="IPR000210">
    <property type="entry name" value="BTB/POZ_dom"/>
</dbReference>
<dbReference type="SUPFAM" id="SSF54695">
    <property type="entry name" value="POZ domain"/>
    <property type="match status" value="1"/>
</dbReference>
<dbReference type="InterPro" id="IPR036236">
    <property type="entry name" value="Znf_C2H2_sf"/>
</dbReference>
<dbReference type="SMART" id="SM00355">
    <property type="entry name" value="ZnF_C2H2"/>
    <property type="match status" value="4"/>
</dbReference>
<dbReference type="GO" id="GO:0005739">
    <property type="term" value="C:mitochondrion"/>
    <property type="evidence" value="ECO:0007669"/>
    <property type="project" value="UniProtKB-ARBA"/>
</dbReference>
<dbReference type="PROSITE" id="PS50157">
    <property type="entry name" value="ZINC_FINGER_C2H2_2"/>
    <property type="match status" value="3"/>
</dbReference>
<feature type="domain" description="C2H2-type" evidence="5">
    <location>
        <begin position="524"/>
        <end position="548"/>
    </location>
</feature>
<reference evidence="6 7" key="1">
    <citation type="submission" date="2020-12" db="EMBL/GenBank/DDBJ databases">
        <title>De novo assembly of Tibetan sheep genome.</title>
        <authorList>
            <person name="Li X."/>
        </authorList>
    </citation>
    <scope>NUCLEOTIDE SEQUENCE [LARGE SCALE GENOMIC DNA]</scope>
    <source>
        <tissue evidence="6">Heart</tissue>
    </source>
</reference>
<dbReference type="PROSITE" id="PS50097">
    <property type="entry name" value="BTB"/>
    <property type="match status" value="1"/>
</dbReference>
<dbReference type="Pfam" id="PF02582">
    <property type="entry name" value="DUF155"/>
    <property type="match status" value="1"/>
</dbReference>
<evidence type="ECO:0000256" key="3">
    <source>
        <dbReference type="SAM" id="MobiDB-lite"/>
    </source>
</evidence>
<evidence type="ECO:0000256" key="2">
    <source>
        <dbReference type="PROSITE-ProRule" id="PRU00042"/>
    </source>
</evidence>
<evidence type="ECO:0000313" key="7">
    <source>
        <dbReference type="Proteomes" id="UP000664991"/>
    </source>
</evidence>
<dbReference type="SMART" id="SM00225">
    <property type="entry name" value="BTB"/>
    <property type="match status" value="1"/>
</dbReference>
<feature type="domain" description="C2H2-type" evidence="5">
    <location>
        <begin position="718"/>
        <end position="736"/>
    </location>
</feature>
<dbReference type="Pfam" id="PF00651">
    <property type="entry name" value="BTB"/>
    <property type="match status" value="1"/>
</dbReference>
<proteinExistence type="inferred from homology"/>
<evidence type="ECO:0008006" key="8">
    <source>
        <dbReference type="Google" id="ProtNLM"/>
    </source>
</evidence>
<dbReference type="Proteomes" id="UP000664991">
    <property type="component" value="Unassembled WGS sequence"/>
</dbReference>
<evidence type="ECO:0000313" key="6">
    <source>
        <dbReference type="EMBL" id="KAG5205687.1"/>
    </source>
</evidence>
<feature type="compositionally biased region" description="Low complexity" evidence="3">
    <location>
        <begin position="445"/>
        <end position="456"/>
    </location>
</feature>
<dbReference type="InterPro" id="IPR051624">
    <property type="entry name" value="RMD1/Sad1-interacting"/>
</dbReference>
<dbReference type="EMBL" id="JAEMGP010000008">
    <property type="protein sequence ID" value="KAG5205687.1"/>
    <property type="molecule type" value="Genomic_DNA"/>
</dbReference>
<dbReference type="GO" id="GO:0008270">
    <property type="term" value="F:zinc ion binding"/>
    <property type="evidence" value="ECO:0007669"/>
    <property type="project" value="UniProtKB-KW"/>
</dbReference>
<organism evidence="6 7">
    <name type="scientific">Ovis aries</name>
    <name type="common">Sheep</name>
    <dbReference type="NCBI Taxonomy" id="9940"/>
    <lineage>
        <taxon>Eukaryota</taxon>
        <taxon>Metazoa</taxon>
        <taxon>Chordata</taxon>
        <taxon>Craniata</taxon>
        <taxon>Vertebrata</taxon>
        <taxon>Euteleostomi</taxon>
        <taxon>Mammalia</taxon>
        <taxon>Eutheria</taxon>
        <taxon>Laurasiatheria</taxon>
        <taxon>Artiodactyla</taxon>
        <taxon>Ruminantia</taxon>
        <taxon>Pecora</taxon>
        <taxon>Bovidae</taxon>
        <taxon>Caprinae</taxon>
        <taxon>Ovis</taxon>
    </lineage>
</organism>
<dbReference type="FunFam" id="3.30.160.60:FF:000398">
    <property type="entry name" value="Zinc finger and BTB domain-containing protein 2"/>
    <property type="match status" value="1"/>
</dbReference>
<dbReference type="SUPFAM" id="SSF57667">
    <property type="entry name" value="beta-beta-alpha zinc fingers"/>
    <property type="match status" value="3"/>
</dbReference>
<comment type="similarity">
    <text evidence="1">Belongs to the RMD1/sif2 family.</text>
</comment>
<keyword evidence="2" id="KW-0863">Zinc-finger</keyword>
<dbReference type="PANTHER" id="PTHR16255:SF1">
    <property type="entry name" value="REQUIRED FOR MEIOTIC NUCLEAR DIVISION PROTEIN 1 HOMOLOG"/>
    <property type="match status" value="1"/>
</dbReference>
<dbReference type="AlphaFoldDB" id="A0A836A4M2"/>
<evidence type="ECO:0000259" key="4">
    <source>
        <dbReference type="PROSITE" id="PS50097"/>
    </source>
</evidence>
<evidence type="ECO:0000259" key="5">
    <source>
        <dbReference type="PROSITE" id="PS50157"/>
    </source>
</evidence>
<keyword evidence="2" id="KW-0862">Zinc</keyword>
<evidence type="ECO:0000256" key="1">
    <source>
        <dbReference type="ARBA" id="ARBA00008306"/>
    </source>
</evidence>
<dbReference type="InterPro" id="IPR003734">
    <property type="entry name" value="DUF155"/>
</dbReference>
<dbReference type="FunFam" id="3.30.160.60:FF:002420">
    <property type="entry name" value="Zinc finger and BTB domain-containing protein 2"/>
    <property type="match status" value="1"/>
</dbReference>
<dbReference type="Gene3D" id="3.30.710.10">
    <property type="entry name" value="Potassium Channel Kv1.1, Chain A"/>
    <property type="match status" value="1"/>
</dbReference>
<sequence>MEKEEKRSGGLQDLMQCTAFATADEYHLGSLSQDLTSRGYIEVTSLPRDAANILVMGVENSAKEGDPGTIFFFREGAAVFWNVKDQTMKQVMQVLEKHEIQPYEIALVHWENEELNYTKTEGQSKLHRGEIRLNSELDLDDAILEKFAFSNALCLSVKLAIWEASLDKFVESIQSIPEALKAGKKVKLSHEEVMQKMGELFALRHRINLSSDFLIAPDFYWDRENLEELYDKTCRFLSIARRVKVMNEKLQHCMELTDLMRNHLTEKRTLRLEWMIVVLITIELNAQREFGFLCDCTVAIGDVYFKAHKSVLASFSNYFKMLFVHQTSECVRLKPSDIQPDIFSYLLHLMYTGKMAPQLIDPVRLEQGIKFLHAYPLIQEASLASQGAFSHPDQVFPLASSLYGIQIADHQLRQATKIASAPEKLAREPRPQATRMSQEQGPEASQLSQLPSNLSQVNRTHMTPSDPLQTSLSPDLVSTPVPPPPPGEETNLEASSSDEQPAPLTIAHVKPSIMKRNGSFPKYYACHLCGRRFTLRSSLREHLQIHTGVPFTASQPGESRVPLSLCSNAADLGKDAMEVPEAGIISDSELQHISDSPIIDGQPHSETPPPSDIADIDNLEQADQEREVKRRKYECTICGRKFIQKSHWREHMYIHTGKPFKCSTCDKSFCRANQAARHVCLNQSIDTYTMVDKQTLELCTFEEGSQMDNMLVQTNKPYKCNLCDKTFSTPNEVVKHSCQNQNSDVFALEEGRSILLGSGDSEVTEPDHPVLASIKKEQETVLLD</sequence>
<feature type="domain" description="C2H2-type" evidence="5">
    <location>
        <begin position="633"/>
        <end position="660"/>
    </location>
</feature>
<feature type="compositionally biased region" description="Polar residues" evidence="3">
    <location>
        <begin position="457"/>
        <end position="470"/>
    </location>
</feature>
<feature type="region of interest" description="Disordered" evidence="3">
    <location>
        <begin position="419"/>
        <end position="502"/>
    </location>
</feature>
<dbReference type="Pfam" id="PF00096">
    <property type="entry name" value="zf-C2H2"/>
    <property type="match status" value="2"/>
</dbReference>
<gene>
    <name evidence="6" type="ORF">JEQ12_018937</name>
</gene>
<comment type="caution">
    <text evidence="6">The sequence shown here is derived from an EMBL/GenBank/DDBJ whole genome shotgun (WGS) entry which is preliminary data.</text>
</comment>
<dbReference type="GO" id="GO:0070131">
    <property type="term" value="P:positive regulation of mitochondrial translation"/>
    <property type="evidence" value="ECO:0007669"/>
    <property type="project" value="TreeGrafter"/>
</dbReference>
<accession>A0A836A4M2</accession>
<dbReference type="PANTHER" id="PTHR16255">
    <property type="entry name" value="REQUIRED FOR MEIOTIC NUCLEAR DIVISION PROTEIN 1 HOMOLOG"/>
    <property type="match status" value="1"/>
</dbReference>
<dbReference type="InterPro" id="IPR013087">
    <property type="entry name" value="Znf_C2H2_type"/>
</dbReference>
<keyword evidence="2" id="KW-0479">Metal-binding</keyword>
<dbReference type="PROSITE" id="PS00028">
    <property type="entry name" value="ZINC_FINGER_C2H2_1"/>
    <property type="match status" value="2"/>
</dbReference>
<name>A0A836A4M2_SHEEP</name>